<dbReference type="AlphaFoldDB" id="A0A9P8QBD6"/>
<sequence>MCSSVEKLYVAKTTDITPTYSIFPKTPSSITFPLSESSSNPSSSSSDSEFGEAFPFGISKNPLLGLMWTPDVLFNKELDVWKEMELVLFTFLDKGATNGALAKGGEVSREEREEL</sequence>
<name>A0A9P8QBD6_WICPI</name>
<evidence type="ECO:0000313" key="2">
    <source>
        <dbReference type="EMBL" id="KAH3686349.1"/>
    </source>
</evidence>
<keyword evidence="3" id="KW-1185">Reference proteome</keyword>
<reference evidence="2" key="1">
    <citation type="journal article" date="2021" name="Open Biol.">
        <title>Shared evolutionary footprints suggest mitochondrial oxidative damage underlies multiple complex I losses in fungi.</title>
        <authorList>
            <person name="Schikora-Tamarit M.A."/>
            <person name="Marcet-Houben M."/>
            <person name="Nosek J."/>
            <person name="Gabaldon T."/>
        </authorList>
    </citation>
    <scope>NUCLEOTIDE SEQUENCE</scope>
    <source>
        <strain evidence="2">CBS2887</strain>
    </source>
</reference>
<proteinExistence type="predicted"/>
<protein>
    <submittedName>
        <fullName evidence="2">Uncharacterized protein</fullName>
    </submittedName>
</protein>
<reference evidence="2" key="2">
    <citation type="submission" date="2021-01" db="EMBL/GenBank/DDBJ databases">
        <authorList>
            <person name="Schikora-Tamarit M.A."/>
        </authorList>
    </citation>
    <scope>NUCLEOTIDE SEQUENCE</scope>
    <source>
        <strain evidence="2">CBS2887</strain>
    </source>
</reference>
<dbReference type="Proteomes" id="UP000774326">
    <property type="component" value="Unassembled WGS sequence"/>
</dbReference>
<feature type="compositionally biased region" description="Low complexity" evidence="1">
    <location>
        <begin position="35"/>
        <end position="48"/>
    </location>
</feature>
<dbReference type="EMBL" id="JAEUBG010001462">
    <property type="protein sequence ID" value="KAH3686349.1"/>
    <property type="molecule type" value="Genomic_DNA"/>
</dbReference>
<accession>A0A9P8QBD6</accession>
<gene>
    <name evidence="2" type="ORF">WICPIJ_002711</name>
</gene>
<feature type="region of interest" description="Disordered" evidence="1">
    <location>
        <begin position="31"/>
        <end position="50"/>
    </location>
</feature>
<evidence type="ECO:0000313" key="3">
    <source>
        <dbReference type="Proteomes" id="UP000774326"/>
    </source>
</evidence>
<organism evidence="2 3">
    <name type="scientific">Wickerhamomyces pijperi</name>
    <name type="common">Yeast</name>
    <name type="synonym">Pichia pijperi</name>
    <dbReference type="NCBI Taxonomy" id="599730"/>
    <lineage>
        <taxon>Eukaryota</taxon>
        <taxon>Fungi</taxon>
        <taxon>Dikarya</taxon>
        <taxon>Ascomycota</taxon>
        <taxon>Saccharomycotina</taxon>
        <taxon>Saccharomycetes</taxon>
        <taxon>Phaffomycetales</taxon>
        <taxon>Wickerhamomycetaceae</taxon>
        <taxon>Wickerhamomyces</taxon>
    </lineage>
</organism>
<evidence type="ECO:0000256" key="1">
    <source>
        <dbReference type="SAM" id="MobiDB-lite"/>
    </source>
</evidence>
<comment type="caution">
    <text evidence="2">The sequence shown here is derived from an EMBL/GenBank/DDBJ whole genome shotgun (WGS) entry which is preliminary data.</text>
</comment>